<evidence type="ECO:0000313" key="2">
    <source>
        <dbReference type="EMBL" id="AQS84174.1"/>
    </source>
</evidence>
<evidence type="ECO:0000313" key="3">
    <source>
        <dbReference type="Proteomes" id="UP000188937"/>
    </source>
</evidence>
<dbReference type="STRING" id="435.A0U92_04625"/>
<organism evidence="2 3">
    <name type="scientific">Acetobacter aceti</name>
    <dbReference type="NCBI Taxonomy" id="435"/>
    <lineage>
        <taxon>Bacteria</taxon>
        <taxon>Pseudomonadati</taxon>
        <taxon>Pseudomonadota</taxon>
        <taxon>Alphaproteobacteria</taxon>
        <taxon>Acetobacterales</taxon>
        <taxon>Acetobacteraceae</taxon>
        <taxon>Acetobacter</taxon>
        <taxon>Acetobacter subgen. Acetobacter</taxon>
    </lineage>
</organism>
<dbReference type="Proteomes" id="UP000188937">
    <property type="component" value="Chromosome"/>
</dbReference>
<feature type="domain" description="DUF4130" evidence="1">
    <location>
        <begin position="81"/>
        <end position="239"/>
    </location>
</feature>
<dbReference type="OrthoDB" id="5290748at2"/>
<proteinExistence type="predicted"/>
<dbReference type="NCBIfam" id="TIGR03915">
    <property type="entry name" value="SAM_7_link_chp"/>
    <property type="match status" value="1"/>
</dbReference>
<dbReference type="EMBL" id="CP014692">
    <property type="protein sequence ID" value="AQS84174.1"/>
    <property type="molecule type" value="Genomic_DNA"/>
</dbReference>
<dbReference type="RefSeq" id="WP_077812216.1">
    <property type="nucleotide sequence ID" value="NZ_CP014692.1"/>
</dbReference>
<keyword evidence="3" id="KW-1185">Reference proteome</keyword>
<name>A0A1U9KED4_ACEAC</name>
<dbReference type="Pfam" id="PF13566">
    <property type="entry name" value="DUF4130"/>
    <property type="match status" value="1"/>
</dbReference>
<dbReference type="AlphaFoldDB" id="A0A1U9KED4"/>
<gene>
    <name evidence="2" type="ORF">A0U92_04625</name>
</gene>
<protein>
    <recommendedName>
        <fullName evidence="1">DUF4130 domain-containing protein</fullName>
    </recommendedName>
</protein>
<sequence>MKEHLVSLPEAAPFALWRLYARPLLEAGISPDHVVWRSSSEQDDLFSQPDPKPVTSTSFSQKISKDCLHFLETLLCHANPEKFSLAYRILWRSRRDPALLKTGTDSDVVMASRMTHQISREVHKMKAFVRFREKTPVGSNSRHFAAWFEPEHHILEKAAPFFARRFTDMNWMILTPKGSIGWDGETCVVTRETCARTIFEDEAEALWKTYYRSIFNPARVKVKAMRSEMSPKYWKNLPETELIPEMLAQAARQRW</sequence>
<reference evidence="2 3" key="1">
    <citation type="submission" date="2016-03" db="EMBL/GenBank/DDBJ databases">
        <title>Acetic acid bacteria sequencing.</title>
        <authorList>
            <person name="Brandt J."/>
            <person name="Jakob F."/>
            <person name="Vogel R.F."/>
        </authorList>
    </citation>
    <scope>NUCLEOTIDE SEQUENCE [LARGE SCALE GENOMIC DNA]</scope>
    <source>
        <strain evidence="2 3">TMW2.1153</strain>
    </source>
</reference>
<dbReference type="InterPro" id="IPR025404">
    <property type="entry name" value="DUF4130"/>
</dbReference>
<dbReference type="KEGG" id="aace:A0U92_04625"/>
<dbReference type="InterPro" id="IPR023875">
    <property type="entry name" value="DNA_repair_put"/>
</dbReference>
<accession>A0A1U9KED4</accession>
<evidence type="ECO:0000259" key="1">
    <source>
        <dbReference type="Pfam" id="PF13566"/>
    </source>
</evidence>